<evidence type="ECO:0000313" key="5">
    <source>
        <dbReference type="EMBL" id="CAK0861975.1"/>
    </source>
</evidence>
<gene>
    <name evidence="5" type="ORF">PCOR1329_LOCUS50501</name>
</gene>
<dbReference type="Pfam" id="PF00887">
    <property type="entry name" value="ACBP"/>
    <property type="match status" value="1"/>
</dbReference>
<keyword evidence="1" id="KW-0446">Lipid-binding</keyword>
<name>A0ABN9UPT5_9DINO</name>
<proteinExistence type="predicted"/>
<feature type="transmembrane region" description="Helical" evidence="3">
    <location>
        <begin position="344"/>
        <end position="365"/>
    </location>
</feature>
<feature type="non-terminal residue" evidence="5">
    <location>
        <position position="392"/>
    </location>
</feature>
<feature type="domain" description="ACB" evidence="4">
    <location>
        <begin position="131"/>
        <end position="222"/>
    </location>
</feature>
<evidence type="ECO:0000259" key="4">
    <source>
        <dbReference type="PROSITE" id="PS51228"/>
    </source>
</evidence>
<dbReference type="PRINTS" id="PR00689">
    <property type="entry name" value="ACOABINDINGP"/>
</dbReference>
<evidence type="ECO:0000256" key="2">
    <source>
        <dbReference type="SAM" id="MobiDB-lite"/>
    </source>
</evidence>
<keyword evidence="3" id="KW-0812">Transmembrane</keyword>
<sequence>EDGGLDPTLVEDRRSDQLLSEFLGLRGSELCPVFGFARNTYYMLALQVVVGYLVLKLCVLLYAYLEPDGGDADARRAAQADEQPAGASPRQRGSSPRRLLRAAAPEEPPPRARVPASRPAPGRAEAEDDDPRRVFDTARAWASSPHATLPGGKALSSAEKLYLYGCFKQATDGDCVGSYPWTEEARAQSEWQAWHSQKGTSRAEAMRRYGAKLDEIAPHWREQAGLTFRDRLARGPPPEPHAAAAPLESHQGDRWPPLGEDEPDEDQKIQALSDEFHERLAKILEDRRQKELLELQKEMRKASMDSMVPAADSSQDEPVQLEAGCSLPCQEEEPSRPSMAPVVYWVWQAVMAIILLSLMAANMIGSEGRSLDKMRGASTWSHYNLFIFAFIN</sequence>
<dbReference type="InterPro" id="IPR022408">
    <property type="entry name" value="Acyl-CoA-binding_prot_CS"/>
</dbReference>
<feature type="region of interest" description="Disordered" evidence="2">
    <location>
        <begin position="74"/>
        <end position="132"/>
    </location>
</feature>
<feature type="non-terminal residue" evidence="5">
    <location>
        <position position="1"/>
    </location>
</feature>
<dbReference type="InterPro" id="IPR014352">
    <property type="entry name" value="FERM/acyl-CoA-bd_prot_sf"/>
</dbReference>
<reference evidence="5" key="1">
    <citation type="submission" date="2023-10" db="EMBL/GenBank/DDBJ databases">
        <authorList>
            <person name="Chen Y."/>
            <person name="Shah S."/>
            <person name="Dougan E. K."/>
            <person name="Thang M."/>
            <person name="Chan C."/>
        </authorList>
    </citation>
    <scope>NUCLEOTIDE SEQUENCE [LARGE SCALE GENOMIC DNA]</scope>
</reference>
<feature type="compositionally biased region" description="Low complexity" evidence="2">
    <location>
        <begin position="113"/>
        <end position="123"/>
    </location>
</feature>
<dbReference type="InterPro" id="IPR000582">
    <property type="entry name" value="Acyl-CoA-binding_protein"/>
</dbReference>
<dbReference type="Proteomes" id="UP001189429">
    <property type="component" value="Unassembled WGS sequence"/>
</dbReference>
<evidence type="ECO:0000313" key="6">
    <source>
        <dbReference type="Proteomes" id="UP001189429"/>
    </source>
</evidence>
<evidence type="ECO:0000256" key="1">
    <source>
        <dbReference type="ARBA" id="ARBA00023121"/>
    </source>
</evidence>
<dbReference type="InterPro" id="IPR035984">
    <property type="entry name" value="Acyl-CoA-binding_sf"/>
</dbReference>
<evidence type="ECO:0000256" key="3">
    <source>
        <dbReference type="SAM" id="Phobius"/>
    </source>
</evidence>
<feature type="transmembrane region" description="Helical" evidence="3">
    <location>
        <begin position="44"/>
        <end position="65"/>
    </location>
</feature>
<feature type="compositionally biased region" description="Low complexity" evidence="2">
    <location>
        <begin position="92"/>
        <end position="105"/>
    </location>
</feature>
<dbReference type="SUPFAM" id="SSF47027">
    <property type="entry name" value="Acyl-CoA binding protein"/>
    <property type="match status" value="1"/>
</dbReference>
<keyword evidence="3" id="KW-1133">Transmembrane helix</keyword>
<feature type="region of interest" description="Disordered" evidence="2">
    <location>
        <begin position="230"/>
        <end position="267"/>
    </location>
</feature>
<comment type="caution">
    <text evidence="5">The sequence shown here is derived from an EMBL/GenBank/DDBJ whole genome shotgun (WGS) entry which is preliminary data.</text>
</comment>
<organism evidence="5 6">
    <name type="scientific">Prorocentrum cordatum</name>
    <dbReference type="NCBI Taxonomy" id="2364126"/>
    <lineage>
        <taxon>Eukaryota</taxon>
        <taxon>Sar</taxon>
        <taxon>Alveolata</taxon>
        <taxon>Dinophyceae</taxon>
        <taxon>Prorocentrales</taxon>
        <taxon>Prorocentraceae</taxon>
        <taxon>Prorocentrum</taxon>
    </lineage>
</organism>
<dbReference type="EMBL" id="CAUYUJ010016113">
    <property type="protein sequence ID" value="CAK0861975.1"/>
    <property type="molecule type" value="Genomic_DNA"/>
</dbReference>
<dbReference type="PANTHER" id="PTHR23310:SF115">
    <property type="entry name" value="ACB DOMAIN-CONTAINING PROTEIN"/>
    <property type="match status" value="1"/>
</dbReference>
<protein>
    <recommendedName>
        <fullName evidence="4">ACB domain-containing protein</fullName>
    </recommendedName>
</protein>
<dbReference type="PROSITE" id="PS00880">
    <property type="entry name" value="ACB_1"/>
    <property type="match status" value="1"/>
</dbReference>
<keyword evidence="6" id="KW-1185">Reference proteome</keyword>
<dbReference type="PANTHER" id="PTHR23310">
    <property type="entry name" value="ACYL-COA-BINDING PROTEIN, ACBP"/>
    <property type="match status" value="1"/>
</dbReference>
<dbReference type="Gene3D" id="1.20.80.10">
    <property type="match status" value="1"/>
</dbReference>
<keyword evidence="3" id="KW-0472">Membrane</keyword>
<dbReference type="PROSITE" id="PS51228">
    <property type="entry name" value="ACB_2"/>
    <property type="match status" value="1"/>
</dbReference>
<accession>A0ABN9UPT5</accession>